<sequence>MSFLENIAMIFGSLQVECKDFDDIVGTVLTNYNVEHNGKNVILSLLCKEKLLETCLTHITENCGNVDPVHYLAMMKKVSTLMQDITHSTEALEVHSTVDLLLNPLARGNEIKENANPNYNSKVKPEMVMTDRLFELLSKKHHGDKTLMTKDASLFIRLLKKHAKNDVKLQIFEKILKNDLDDSFWRVCLELESSIVTLKRQYQDNDNKIIKHMYHDDPKECKEILHEFKPSQDDIKEFLLGYQMRRHEQFIKPLRHKFRKIDVQNTGIIHEEIDGEKHRTTFSEYVRRHLFKCPRHHRCFRVSNHHLPSQGLYPQQLRKIVDQPKQQCGSGVLTSKHFQEMLQGAKCTAS</sequence>
<name>A0A7S3V1V1_9STRA</name>
<organism evidence="1">
    <name type="scientific">Aplanochytrium stocchinoi</name>
    <dbReference type="NCBI Taxonomy" id="215587"/>
    <lineage>
        <taxon>Eukaryota</taxon>
        <taxon>Sar</taxon>
        <taxon>Stramenopiles</taxon>
        <taxon>Bigyra</taxon>
        <taxon>Labyrinthulomycetes</taxon>
        <taxon>Thraustochytrida</taxon>
        <taxon>Thraustochytriidae</taxon>
        <taxon>Aplanochytrium</taxon>
    </lineage>
</organism>
<proteinExistence type="predicted"/>
<protein>
    <submittedName>
        <fullName evidence="1">Uncharacterized protein</fullName>
    </submittedName>
</protein>
<dbReference type="AlphaFoldDB" id="A0A7S3V1V1"/>
<evidence type="ECO:0000313" key="1">
    <source>
        <dbReference type="EMBL" id="CAE0446009.1"/>
    </source>
</evidence>
<dbReference type="EMBL" id="HBIN01020918">
    <property type="protein sequence ID" value="CAE0446009.1"/>
    <property type="molecule type" value="Transcribed_RNA"/>
</dbReference>
<gene>
    <name evidence="1" type="ORF">ASTO00021_LOCUS16015</name>
</gene>
<accession>A0A7S3V1V1</accession>
<reference evidence="1" key="1">
    <citation type="submission" date="2021-01" db="EMBL/GenBank/DDBJ databases">
        <authorList>
            <person name="Corre E."/>
            <person name="Pelletier E."/>
            <person name="Niang G."/>
            <person name="Scheremetjew M."/>
            <person name="Finn R."/>
            <person name="Kale V."/>
            <person name="Holt S."/>
            <person name="Cochrane G."/>
            <person name="Meng A."/>
            <person name="Brown T."/>
            <person name="Cohen L."/>
        </authorList>
    </citation>
    <scope>NUCLEOTIDE SEQUENCE</scope>
    <source>
        <strain evidence="1">GSBS06</strain>
    </source>
</reference>